<protein>
    <submittedName>
        <fullName evidence="4">TetR family transcriptional regulator</fullName>
    </submittedName>
</protein>
<dbReference type="InterPro" id="IPR050109">
    <property type="entry name" value="HTH-type_TetR-like_transc_reg"/>
</dbReference>
<feature type="DNA-binding region" description="H-T-H motif" evidence="2">
    <location>
        <begin position="43"/>
        <end position="62"/>
    </location>
</feature>
<evidence type="ECO:0000256" key="2">
    <source>
        <dbReference type="PROSITE-ProRule" id="PRU00335"/>
    </source>
</evidence>
<dbReference type="InterPro" id="IPR009057">
    <property type="entry name" value="Homeodomain-like_sf"/>
</dbReference>
<dbReference type="PRINTS" id="PR00455">
    <property type="entry name" value="HTHTETR"/>
</dbReference>
<dbReference type="Pfam" id="PF00440">
    <property type="entry name" value="TetR_N"/>
    <property type="match status" value="1"/>
</dbReference>
<dbReference type="Proteomes" id="UP000244223">
    <property type="component" value="Unassembled WGS sequence"/>
</dbReference>
<dbReference type="PANTHER" id="PTHR30055">
    <property type="entry name" value="HTH-TYPE TRANSCRIPTIONAL REGULATOR RUTR"/>
    <property type="match status" value="1"/>
</dbReference>
<evidence type="ECO:0000259" key="3">
    <source>
        <dbReference type="PROSITE" id="PS50977"/>
    </source>
</evidence>
<dbReference type="AlphaFoldDB" id="A0A2T5IWS2"/>
<organism evidence="4 5">
    <name type="scientific">Agitococcus lubricus</name>
    <dbReference type="NCBI Taxonomy" id="1077255"/>
    <lineage>
        <taxon>Bacteria</taxon>
        <taxon>Pseudomonadati</taxon>
        <taxon>Pseudomonadota</taxon>
        <taxon>Gammaproteobacteria</taxon>
        <taxon>Moraxellales</taxon>
        <taxon>Moraxellaceae</taxon>
        <taxon>Agitococcus</taxon>
    </lineage>
</organism>
<dbReference type="PANTHER" id="PTHR30055:SF226">
    <property type="entry name" value="HTH-TYPE TRANSCRIPTIONAL REGULATOR PKSA"/>
    <property type="match status" value="1"/>
</dbReference>
<dbReference type="Gene3D" id="1.10.357.10">
    <property type="entry name" value="Tetracycline Repressor, domain 2"/>
    <property type="match status" value="1"/>
</dbReference>
<feature type="domain" description="HTH tetR-type" evidence="3">
    <location>
        <begin position="20"/>
        <end position="80"/>
    </location>
</feature>
<dbReference type="RefSeq" id="WP_107866437.1">
    <property type="nucleotide sequence ID" value="NZ_QAON01000013.1"/>
</dbReference>
<keyword evidence="1 2" id="KW-0238">DNA-binding</keyword>
<dbReference type="InterPro" id="IPR001647">
    <property type="entry name" value="HTH_TetR"/>
</dbReference>
<accession>A0A2T5IWS2</accession>
<evidence type="ECO:0000256" key="1">
    <source>
        <dbReference type="ARBA" id="ARBA00023125"/>
    </source>
</evidence>
<dbReference type="OrthoDB" id="9780824at2"/>
<keyword evidence="5" id="KW-1185">Reference proteome</keyword>
<dbReference type="PROSITE" id="PS50977">
    <property type="entry name" value="HTH_TETR_2"/>
    <property type="match status" value="1"/>
</dbReference>
<proteinExistence type="predicted"/>
<dbReference type="GO" id="GO:0003700">
    <property type="term" value="F:DNA-binding transcription factor activity"/>
    <property type="evidence" value="ECO:0007669"/>
    <property type="project" value="TreeGrafter"/>
</dbReference>
<dbReference type="EMBL" id="QAON01000013">
    <property type="protein sequence ID" value="PTQ88332.1"/>
    <property type="molecule type" value="Genomic_DNA"/>
</dbReference>
<dbReference type="SUPFAM" id="SSF46689">
    <property type="entry name" value="Homeodomain-like"/>
    <property type="match status" value="1"/>
</dbReference>
<comment type="caution">
    <text evidence="4">The sequence shown here is derived from an EMBL/GenBank/DDBJ whole genome shotgun (WGS) entry which is preliminary data.</text>
</comment>
<reference evidence="4 5" key="1">
    <citation type="submission" date="2018-04" db="EMBL/GenBank/DDBJ databases">
        <title>Genomic Encyclopedia of Archaeal and Bacterial Type Strains, Phase II (KMG-II): from individual species to whole genera.</title>
        <authorList>
            <person name="Goeker M."/>
        </authorList>
    </citation>
    <scope>NUCLEOTIDE SEQUENCE [LARGE SCALE GENOMIC DNA]</scope>
    <source>
        <strain evidence="4 5">DSM 5822</strain>
    </source>
</reference>
<dbReference type="GO" id="GO:0000976">
    <property type="term" value="F:transcription cis-regulatory region binding"/>
    <property type="evidence" value="ECO:0007669"/>
    <property type="project" value="TreeGrafter"/>
</dbReference>
<gene>
    <name evidence="4" type="ORF">C8N29_113100</name>
</gene>
<evidence type="ECO:0000313" key="5">
    <source>
        <dbReference type="Proteomes" id="UP000244223"/>
    </source>
</evidence>
<name>A0A2T5IWS2_9GAMM</name>
<sequence>MLHSIPTLDDKISNTTDKGLLRAQEILLAAQQIFIEQGYAGLSMRGVANRLNIHLSTVQHYYKNKELLLEALLIYILDDYQQRIAYILQSMPHHSPLERFMAIMDMLLIEIKRPEMYSVFVEIWALAGRLTVAAELIQTLQIREQKELTKLIYGLNPALSYEECKLRALMIATQIHGLMLQLPCKEPFSLVNQQLDAAARASFLRLAMGD</sequence>
<evidence type="ECO:0000313" key="4">
    <source>
        <dbReference type="EMBL" id="PTQ88332.1"/>
    </source>
</evidence>